<dbReference type="InParanoid" id="A0A2H3DRJ8"/>
<reference evidence="2" key="1">
    <citation type="journal article" date="2017" name="Nat. Ecol. Evol.">
        <title>Genome expansion and lineage-specific genetic innovations in the forest pathogenic fungi Armillaria.</title>
        <authorList>
            <person name="Sipos G."/>
            <person name="Prasanna A.N."/>
            <person name="Walter M.C."/>
            <person name="O'Connor E."/>
            <person name="Balint B."/>
            <person name="Krizsan K."/>
            <person name="Kiss B."/>
            <person name="Hess J."/>
            <person name="Varga T."/>
            <person name="Slot J."/>
            <person name="Riley R."/>
            <person name="Boka B."/>
            <person name="Rigling D."/>
            <person name="Barry K."/>
            <person name="Lee J."/>
            <person name="Mihaltcheva S."/>
            <person name="LaButti K."/>
            <person name="Lipzen A."/>
            <person name="Waldron R."/>
            <person name="Moloney N.M."/>
            <person name="Sperisen C."/>
            <person name="Kredics L."/>
            <person name="Vagvoelgyi C."/>
            <person name="Patrignani A."/>
            <person name="Fitzpatrick D."/>
            <person name="Nagy I."/>
            <person name="Doyle S."/>
            <person name="Anderson J.B."/>
            <person name="Grigoriev I.V."/>
            <person name="Gueldener U."/>
            <person name="Muensterkoetter M."/>
            <person name="Nagy L.G."/>
        </authorList>
    </citation>
    <scope>NUCLEOTIDE SEQUENCE [LARGE SCALE GENOMIC DNA]</scope>
    <source>
        <strain evidence="2">Ar21-2</strain>
    </source>
</reference>
<sequence length="242" mass="26287">MSSPIAVDTPLAVTATYATAVVTSHHQAASPGITATHPHAGTQFYDIPPKVIHTTNMTCLNCWYMVVCERFIGCLSFTANSATLGASGGLQQMYCNQQEVVNAFNDAVKDSDSELPAACAESAIEHPRPDSLFCADISQNLNQTDTADAVNSKVSMQAQALKKHCCQGCKYYVIFLRRYIGVTGDWDECECWTSGISEVVFCLYLTLRDAQDAYNYALAQGWVWSHHSGAITTIHAATVSLL</sequence>
<dbReference type="EMBL" id="KZ293663">
    <property type="protein sequence ID" value="PBK90893.1"/>
    <property type="molecule type" value="Genomic_DNA"/>
</dbReference>
<evidence type="ECO:0000313" key="1">
    <source>
        <dbReference type="EMBL" id="PBK90893.1"/>
    </source>
</evidence>
<dbReference type="Proteomes" id="UP000217790">
    <property type="component" value="Unassembled WGS sequence"/>
</dbReference>
<protein>
    <submittedName>
        <fullName evidence="1">Uncharacterized protein</fullName>
    </submittedName>
</protein>
<evidence type="ECO:0000313" key="2">
    <source>
        <dbReference type="Proteomes" id="UP000217790"/>
    </source>
</evidence>
<dbReference type="AlphaFoldDB" id="A0A2H3DRJ8"/>
<gene>
    <name evidence="1" type="ORF">ARMGADRAFT_1031991</name>
</gene>
<proteinExistence type="predicted"/>
<organism evidence="1 2">
    <name type="scientific">Armillaria gallica</name>
    <name type="common">Bulbous honey fungus</name>
    <name type="synonym">Armillaria bulbosa</name>
    <dbReference type="NCBI Taxonomy" id="47427"/>
    <lineage>
        <taxon>Eukaryota</taxon>
        <taxon>Fungi</taxon>
        <taxon>Dikarya</taxon>
        <taxon>Basidiomycota</taxon>
        <taxon>Agaricomycotina</taxon>
        <taxon>Agaricomycetes</taxon>
        <taxon>Agaricomycetidae</taxon>
        <taxon>Agaricales</taxon>
        <taxon>Marasmiineae</taxon>
        <taxon>Physalacriaceae</taxon>
        <taxon>Armillaria</taxon>
    </lineage>
</organism>
<keyword evidence="2" id="KW-1185">Reference proteome</keyword>
<name>A0A2H3DRJ8_ARMGA</name>
<accession>A0A2H3DRJ8</accession>